<reference evidence="3" key="1">
    <citation type="journal article" date="2019" name="Int. J. Syst. Evol. Microbiol.">
        <title>The Global Catalogue of Microorganisms (GCM) 10K type strain sequencing project: providing services to taxonomists for standard genome sequencing and annotation.</title>
        <authorList>
            <consortium name="The Broad Institute Genomics Platform"/>
            <consortium name="The Broad Institute Genome Sequencing Center for Infectious Disease"/>
            <person name="Wu L."/>
            <person name="Ma J."/>
        </authorList>
    </citation>
    <scope>NUCLEOTIDE SEQUENCE [LARGE SCALE GENOMIC DNA]</scope>
    <source>
        <strain evidence="3">CGMCC 4.1437</strain>
    </source>
</reference>
<gene>
    <name evidence="2" type="ORF">ACFP3U_20040</name>
</gene>
<dbReference type="RefSeq" id="WP_380226948.1">
    <property type="nucleotide sequence ID" value="NZ_JBHSOF010000025.1"/>
</dbReference>
<protein>
    <recommendedName>
        <fullName evidence="1">pPIWI-RE three-gene island domain-containing protein</fullName>
    </recommendedName>
</protein>
<keyword evidence="3" id="KW-1185">Reference proteome</keyword>
<proteinExistence type="predicted"/>
<organism evidence="2 3">
    <name type="scientific">Kitasatospora misakiensis</name>
    <dbReference type="NCBI Taxonomy" id="67330"/>
    <lineage>
        <taxon>Bacteria</taxon>
        <taxon>Bacillati</taxon>
        <taxon>Actinomycetota</taxon>
        <taxon>Actinomycetes</taxon>
        <taxon>Kitasatosporales</taxon>
        <taxon>Streptomycetaceae</taxon>
        <taxon>Kitasatospora</taxon>
    </lineage>
</organism>
<dbReference type="Proteomes" id="UP001595975">
    <property type="component" value="Unassembled WGS sequence"/>
</dbReference>
<accession>A0ABW0X3W8</accession>
<evidence type="ECO:0000313" key="3">
    <source>
        <dbReference type="Proteomes" id="UP001595975"/>
    </source>
</evidence>
<dbReference type="Pfam" id="PF18156">
    <property type="entry name" value="pPIWI_RE_Y"/>
    <property type="match status" value="1"/>
</dbReference>
<comment type="caution">
    <text evidence="2">The sequence shown here is derived from an EMBL/GenBank/DDBJ whole genome shotgun (WGS) entry which is preliminary data.</text>
</comment>
<dbReference type="EMBL" id="JBHSOF010000025">
    <property type="protein sequence ID" value="MFC5665262.1"/>
    <property type="molecule type" value="Genomic_DNA"/>
</dbReference>
<feature type="domain" description="pPIWI-RE three-gene island" evidence="1">
    <location>
        <begin position="8"/>
        <end position="144"/>
    </location>
</feature>
<name>A0ABW0X3W8_9ACTN</name>
<evidence type="ECO:0000259" key="1">
    <source>
        <dbReference type="Pfam" id="PF18156"/>
    </source>
</evidence>
<sequence>MSPDFELLAAVARGVLDLSDVARPTALRLPYPASTQLAFDRMVLTFLQQDRPAPLSVPDLLSRCRDLLTTWPLALPPDVLTDDARLIDQSSAEPTLTCAELASYGRLGRLEQGAAQVIADLADACGAPERFAACRNFLIAHPVILDPDSSQLMRPATIRTWRTVRELYEPVPERFSTGHTVSICTECLLFAKPAEGDGAWCEGGCTKRRGGLERTEEPKHPIALPRAVRLFFALPGRTELALRKELPGGSQLVPTATGGLRLVCAGGTGRAVRVLNREQPALAAFRAAELAVLEDSPLDVVMPDAVVDRPGYRNAFDHNLPDGARVRLSSVSEFTAPHRSDRPGRTRA</sequence>
<dbReference type="InterPro" id="IPR041191">
    <property type="entry name" value="pPIWI_RE_Y"/>
</dbReference>
<evidence type="ECO:0000313" key="2">
    <source>
        <dbReference type="EMBL" id="MFC5665262.1"/>
    </source>
</evidence>